<dbReference type="PANTHER" id="PTHR48090:SF1">
    <property type="entry name" value="PROPHAGE BACTOPRENOL GLUCOSYL TRANSFERASE HOMOLOG"/>
    <property type="match status" value="1"/>
</dbReference>
<evidence type="ECO:0000259" key="8">
    <source>
        <dbReference type="Pfam" id="PF00535"/>
    </source>
</evidence>
<evidence type="ECO:0000256" key="2">
    <source>
        <dbReference type="ARBA" id="ARBA00022676"/>
    </source>
</evidence>
<name>A0A0K0XZF4_9GAMM</name>
<feature type="transmembrane region" description="Helical" evidence="7">
    <location>
        <begin position="279"/>
        <end position="301"/>
    </location>
</feature>
<dbReference type="CDD" id="cd04187">
    <property type="entry name" value="DPM1_like_bac"/>
    <property type="match status" value="1"/>
</dbReference>
<reference evidence="9 10" key="1">
    <citation type="submission" date="2015-07" db="EMBL/GenBank/DDBJ databases">
        <authorList>
            <person name="Noorani M."/>
        </authorList>
    </citation>
    <scope>NUCLEOTIDE SEQUENCE [LARGE SCALE GENOMIC DNA]</scope>
    <source>
        <strain evidence="9 10">KCTC 42284</strain>
    </source>
</reference>
<dbReference type="InterPro" id="IPR050256">
    <property type="entry name" value="Glycosyltransferase_2"/>
</dbReference>
<evidence type="ECO:0000313" key="9">
    <source>
        <dbReference type="EMBL" id="AKS43001.1"/>
    </source>
</evidence>
<protein>
    <submittedName>
        <fullName evidence="9">Putative glycosyltransferase</fullName>
    </submittedName>
</protein>
<comment type="subcellular location">
    <subcellularLocation>
        <location evidence="1">Membrane</location>
        <topology evidence="1">Multi-pass membrane protein</topology>
    </subcellularLocation>
</comment>
<keyword evidence="2" id="KW-0328">Glycosyltransferase</keyword>
<dbReference type="GO" id="GO:0005886">
    <property type="term" value="C:plasma membrane"/>
    <property type="evidence" value="ECO:0007669"/>
    <property type="project" value="TreeGrafter"/>
</dbReference>
<evidence type="ECO:0000256" key="5">
    <source>
        <dbReference type="ARBA" id="ARBA00022989"/>
    </source>
</evidence>
<dbReference type="SUPFAM" id="SSF53448">
    <property type="entry name" value="Nucleotide-diphospho-sugar transferases"/>
    <property type="match status" value="1"/>
</dbReference>
<gene>
    <name evidence="9" type="ORF">WM2015_2643</name>
</gene>
<dbReference type="AlphaFoldDB" id="A0A0K0XZF4"/>
<keyword evidence="4 7" id="KW-0812">Transmembrane</keyword>
<accession>A0A0K0XZF4</accession>
<dbReference type="EMBL" id="CP012154">
    <property type="protein sequence ID" value="AKS43001.1"/>
    <property type="molecule type" value="Genomic_DNA"/>
</dbReference>
<dbReference type="InterPro" id="IPR001173">
    <property type="entry name" value="Glyco_trans_2-like"/>
</dbReference>
<keyword evidence="10" id="KW-1185">Reference proteome</keyword>
<dbReference type="GO" id="GO:0016757">
    <property type="term" value="F:glycosyltransferase activity"/>
    <property type="evidence" value="ECO:0007669"/>
    <property type="project" value="UniProtKB-KW"/>
</dbReference>
<evidence type="ECO:0000256" key="3">
    <source>
        <dbReference type="ARBA" id="ARBA00022679"/>
    </source>
</evidence>
<evidence type="ECO:0000256" key="4">
    <source>
        <dbReference type="ARBA" id="ARBA00022692"/>
    </source>
</evidence>
<dbReference type="InterPro" id="IPR029044">
    <property type="entry name" value="Nucleotide-diphossugar_trans"/>
</dbReference>
<evidence type="ECO:0000256" key="1">
    <source>
        <dbReference type="ARBA" id="ARBA00004141"/>
    </source>
</evidence>
<keyword evidence="3 9" id="KW-0808">Transferase</keyword>
<keyword evidence="5 7" id="KW-1133">Transmembrane helix</keyword>
<dbReference type="PANTHER" id="PTHR48090">
    <property type="entry name" value="UNDECAPRENYL-PHOSPHATE 4-DEOXY-4-FORMAMIDO-L-ARABINOSE TRANSFERASE-RELATED"/>
    <property type="match status" value="1"/>
</dbReference>
<dbReference type="RefSeq" id="WP_049726516.1">
    <property type="nucleotide sequence ID" value="NZ_CP012154.1"/>
</dbReference>
<dbReference type="STRING" id="1579979.WM2015_2643"/>
<dbReference type="KEGG" id="wma:WM2015_2643"/>
<proteinExistence type="predicted"/>
<dbReference type="Gene3D" id="3.90.550.10">
    <property type="entry name" value="Spore Coat Polysaccharide Biosynthesis Protein SpsA, Chain A"/>
    <property type="match status" value="1"/>
</dbReference>
<dbReference type="Pfam" id="PF00535">
    <property type="entry name" value="Glycos_transf_2"/>
    <property type="match status" value="1"/>
</dbReference>
<feature type="transmembrane region" description="Helical" evidence="7">
    <location>
        <begin position="243"/>
        <end position="267"/>
    </location>
</feature>
<evidence type="ECO:0000256" key="6">
    <source>
        <dbReference type="ARBA" id="ARBA00023136"/>
    </source>
</evidence>
<evidence type="ECO:0000313" key="10">
    <source>
        <dbReference type="Proteomes" id="UP000066624"/>
    </source>
</evidence>
<organism evidence="9 10">
    <name type="scientific">Wenzhouxiangella marina</name>
    <dbReference type="NCBI Taxonomy" id="1579979"/>
    <lineage>
        <taxon>Bacteria</taxon>
        <taxon>Pseudomonadati</taxon>
        <taxon>Pseudomonadota</taxon>
        <taxon>Gammaproteobacteria</taxon>
        <taxon>Chromatiales</taxon>
        <taxon>Wenzhouxiangellaceae</taxon>
        <taxon>Wenzhouxiangella</taxon>
    </lineage>
</organism>
<dbReference type="OrthoDB" id="9811884at2"/>
<dbReference type="Proteomes" id="UP000066624">
    <property type="component" value="Chromosome"/>
</dbReference>
<evidence type="ECO:0000256" key="7">
    <source>
        <dbReference type="SAM" id="Phobius"/>
    </source>
</evidence>
<keyword evidence="6 7" id="KW-0472">Membrane</keyword>
<feature type="domain" description="Glycosyltransferase 2-like" evidence="8">
    <location>
        <begin position="20"/>
        <end position="158"/>
    </location>
</feature>
<sequence length="325" mass="35572">MSGKRVSSPTGTSQPEPLVSVVIPAFNESSGLERLSSRVIEAVESCACQAELVVVDDGSTDDTWARLRQLSAADARIRGVSLARNFGKEAAVLAGLDEACGEAVIVMDGDGQHPPEQLPAMIEAWRAGVDIVEGVKKSRADQSWPARLASRLFNRIFTRLTGVDLTEAADFRLLSRCAVDQLLELPERAFFFRGLSSWMGYPTARIEFETAPRDSGQSKFGLFDLARYALRNTIAFTSAPLQLVTLAGLIFALFAVLLGLQTLWQWYSGQAVEGFTTVILLLLIHGSVVMIALGVIGQYIAQIHHEVKKRPHFIVKDRLRSGRDS</sequence>